<keyword evidence="1" id="KW-0677">Repeat</keyword>
<accession>A0A425CYM0</accession>
<reference evidence="3" key="1">
    <citation type="submission" date="2018-07" db="EMBL/GenBank/DDBJ databases">
        <title>Annotation of Aphanomyces astaci genome assembly.</title>
        <authorList>
            <person name="Studholme D.J."/>
        </authorList>
    </citation>
    <scope>NUCLEOTIDE SEQUENCE [LARGE SCALE GENOMIC DNA]</scope>
    <source>
        <strain evidence="3">Pc</strain>
    </source>
</reference>
<evidence type="ECO:0000256" key="1">
    <source>
        <dbReference type="ARBA" id="ARBA00022737"/>
    </source>
</evidence>
<protein>
    <recommendedName>
        <fullName evidence="5">DDE-1 domain-containing protein</fullName>
    </recommendedName>
</protein>
<evidence type="ECO:0000313" key="4">
    <source>
        <dbReference type="Proteomes" id="UP000284702"/>
    </source>
</evidence>
<organism evidence="3 4">
    <name type="scientific">Aphanomyces astaci</name>
    <name type="common">Crayfish plague agent</name>
    <dbReference type="NCBI Taxonomy" id="112090"/>
    <lineage>
        <taxon>Eukaryota</taxon>
        <taxon>Sar</taxon>
        <taxon>Stramenopiles</taxon>
        <taxon>Oomycota</taxon>
        <taxon>Saprolegniomycetes</taxon>
        <taxon>Saprolegniales</taxon>
        <taxon>Verrucalvaceae</taxon>
        <taxon>Aphanomyces</taxon>
    </lineage>
</organism>
<dbReference type="Gene3D" id="2.130.10.30">
    <property type="entry name" value="Regulator of chromosome condensation 1/beta-lactamase-inhibitor protein II"/>
    <property type="match status" value="2"/>
</dbReference>
<dbReference type="Pfam" id="PF13540">
    <property type="entry name" value="RCC1_2"/>
    <property type="match status" value="1"/>
</dbReference>
<evidence type="ECO:0000313" key="3">
    <source>
        <dbReference type="EMBL" id="RQM22077.1"/>
    </source>
</evidence>
<proteinExistence type="predicted"/>
<name>A0A425CYM0_APHAT</name>
<dbReference type="AlphaFoldDB" id="A0A425CYM0"/>
<dbReference type="PANTHER" id="PTHR22870:SF466">
    <property type="entry name" value="ANKYRIN REPEAT-CONTAINING PROTEIN"/>
    <property type="match status" value="1"/>
</dbReference>
<dbReference type="SUPFAM" id="SSF50985">
    <property type="entry name" value="RCC1/BLIP-II"/>
    <property type="match status" value="2"/>
</dbReference>
<dbReference type="Pfam" id="PF00415">
    <property type="entry name" value="RCC1"/>
    <property type="match status" value="1"/>
</dbReference>
<evidence type="ECO:0008006" key="5">
    <source>
        <dbReference type="Google" id="ProtNLM"/>
    </source>
</evidence>
<keyword evidence="4" id="KW-1185">Reference proteome</keyword>
<evidence type="ECO:0000256" key="2">
    <source>
        <dbReference type="PROSITE-ProRule" id="PRU00235"/>
    </source>
</evidence>
<feature type="repeat" description="RCC1" evidence="2">
    <location>
        <begin position="326"/>
        <end position="373"/>
    </location>
</feature>
<feature type="repeat" description="RCC1" evidence="2">
    <location>
        <begin position="153"/>
        <end position="204"/>
    </location>
</feature>
<dbReference type="PRINTS" id="PR00633">
    <property type="entry name" value="RCCNDNSATION"/>
</dbReference>
<feature type="non-terminal residue" evidence="3">
    <location>
        <position position="1"/>
    </location>
</feature>
<feature type="repeat" description="RCC1" evidence="2">
    <location>
        <begin position="374"/>
        <end position="424"/>
    </location>
</feature>
<comment type="caution">
    <text evidence="3">The sequence shown here is derived from an EMBL/GenBank/DDBJ whole genome shotgun (WGS) entry which is preliminary data.</text>
</comment>
<dbReference type="EMBL" id="MZMZ02003294">
    <property type="protein sequence ID" value="RQM22077.1"/>
    <property type="molecule type" value="Genomic_DNA"/>
</dbReference>
<dbReference type="Proteomes" id="UP000284702">
    <property type="component" value="Unassembled WGS sequence"/>
</dbReference>
<dbReference type="InterPro" id="IPR000408">
    <property type="entry name" value="Reg_chr_condens"/>
</dbReference>
<dbReference type="PANTHER" id="PTHR22870">
    <property type="entry name" value="REGULATOR OF CHROMOSOME CONDENSATION"/>
    <property type="match status" value="1"/>
</dbReference>
<gene>
    <name evidence="3" type="ORF">B5M09_009078</name>
</gene>
<dbReference type="PROSITE" id="PS50012">
    <property type="entry name" value="RCC1_3"/>
    <property type="match status" value="4"/>
</dbReference>
<feature type="repeat" description="RCC1" evidence="2">
    <location>
        <begin position="276"/>
        <end position="325"/>
    </location>
</feature>
<dbReference type="InterPro" id="IPR009091">
    <property type="entry name" value="RCC1/BLIP-II"/>
</dbReference>
<sequence>EFHREYIAYGKECVYNVDETGIFYDMPPRYIWAVRGGGSKISRGEKHSLRMTAVLTVRADGTKLPILFIMNEVPGGRTDSGELSTFPPGHLYAVQELAWIDKRVWATYLRDVLGEAIEEPSVVLLDNFESHVSGESYNIMYAEIGTHSTSSKNTLYSYGDGYLGTLGHGNYDAVDAPKALAAFEGLDLVQASTGWSHTGVVDVQGKAYVFGRSHHFKNVIRAINMHRFAPWFLDFANKLGGARSVEAFLPVEVLLPEKVAEVACGSTLSLFRTESGVLYANGGNYYGQCGVGHENSSVWEAERVKLPPVAQVAAGYQHVLALTTEGQVYSWGKGERGHGTVNLSAPQQLVALRDKQVRYVDVGFNYSLAITVEGELYVWGKLMGADQHGRKNGEDQITPRLVRTSAPVVAAKSSHFHTLVLTGTANQRQDGQAVHLTGEKTGRTNPEVHVSPVAVDVGGVLDPKRIVRLGKGVHNTSIILVDDGRVFAWDWKDGLHRVDALSGYHVESYETGFGSNVFLGHSKATNGQV</sequence>
<dbReference type="InterPro" id="IPR051210">
    <property type="entry name" value="Ub_ligase/GEF_domain"/>
</dbReference>
<dbReference type="VEuPathDB" id="FungiDB:H257_18896"/>